<dbReference type="EMBL" id="WHPD01001391">
    <property type="protein sequence ID" value="MPV88290.1"/>
    <property type="molecule type" value="Genomic_DNA"/>
</dbReference>
<evidence type="ECO:0000313" key="5">
    <source>
        <dbReference type="Proteomes" id="UP000429644"/>
    </source>
</evidence>
<dbReference type="CDD" id="cd00060">
    <property type="entry name" value="FHA"/>
    <property type="match status" value="1"/>
</dbReference>
<reference evidence="4 5" key="1">
    <citation type="submission" date="2019-10" db="EMBL/GenBank/DDBJ databases">
        <title>Georgenia wutianyii sp. nov. and Georgenia yuyongxinii sp. nov. isolated from plateau pika (Ochotona curzoniae) in the Qinghai-Tibet plateau of China.</title>
        <authorList>
            <person name="Tian Z."/>
        </authorList>
    </citation>
    <scope>NUCLEOTIDE SEQUENCE [LARGE SCALE GENOMIC DNA]</scope>
    <source>
        <strain evidence="4 5">JCM 15130</strain>
    </source>
</reference>
<name>A0A7J9UWN3_9MICO</name>
<dbReference type="InterPro" id="IPR008984">
    <property type="entry name" value="SMAD_FHA_dom_sf"/>
</dbReference>
<dbReference type="SUPFAM" id="SSF49879">
    <property type="entry name" value="SMAD/FHA domain"/>
    <property type="match status" value="1"/>
</dbReference>
<evidence type="ECO:0000313" key="4">
    <source>
        <dbReference type="EMBL" id="MPV88290.1"/>
    </source>
</evidence>
<dbReference type="Gene3D" id="2.60.200.20">
    <property type="match status" value="1"/>
</dbReference>
<dbReference type="PROSITE" id="PS50006">
    <property type="entry name" value="FHA_DOMAIN"/>
    <property type="match status" value="1"/>
</dbReference>
<feature type="non-terminal residue" evidence="4">
    <location>
        <position position="1"/>
    </location>
</feature>
<proteinExistence type="predicted"/>
<gene>
    <name evidence="4" type="ORF">GB882_06370</name>
</gene>
<comment type="caution">
    <text evidence="4">The sequence shown here is derived from an EMBL/GenBank/DDBJ whole genome shotgun (WGS) entry which is preliminary data.</text>
</comment>
<keyword evidence="5" id="KW-1185">Reference proteome</keyword>
<dbReference type="AlphaFoldDB" id="A0A7J9UWN3"/>
<evidence type="ECO:0000256" key="2">
    <source>
        <dbReference type="SAM" id="MobiDB-lite"/>
    </source>
</evidence>
<protein>
    <submittedName>
        <fullName evidence="4">FHA domain-containing protein</fullName>
    </submittedName>
</protein>
<sequence>VIGHEYRPGNWIALVAEGAVALLHPMLGDRAARELWEIARRGARVGDRVGHLAARAAAELPAFAVVEADPRGLRVLVRGDVVVTAGSAQVTGAGPATTREALLPGEARFVLAAASTMPDAGPDTAWLPLVGGMVHAAQVRAFDTAQERPLGLHRHDRDPDVDLGIMHAPVRSDLDDTAIEMADDDADLTWASEPDPPAAHDLPVEDGAPGPVEPRRDTAAGVLATPAASMASAVSEVLAAPRHAAASGAPHTPPGARAAEPLLELVLPTGARVPVTGPVRLGRAPEPGRVPGAEVPRLVAVPNPERGVSTTHAEVRPAGDYVVVTDLGSTNGTVLHLPGRPPRRLRPGTGVPVPPGGVVELGAEVSIGVERVGLT</sequence>
<dbReference type="InterPro" id="IPR000253">
    <property type="entry name" value="FHA_dom"/>
</dbReference>
<feature type="region of interest" description="Disordered" evidence="2">
    <location>
        <begin position="188"/>
        <end position="216"/>
    </location>
</feature>
<keyword evidence="1" id="KW-0597">Phosphoprotein</keyword>
<dbReference type="Pfam" id="PF00498">
    <property type="entry name" value="FHA"/>
    <property type="match status" value="1"/>
</dbReference>
<evidence type="ECO:0000259" key="3">
    <source>
        <dbReference type="PROSITE" id="PS50006"/>
    </source>
</evidence>
<dbReference type="Proteomes" id="UP000429644">
    <property type="component" value="Unassembled WGS sequence"/>
</dbReference>
<feature type="domain" description="FHA" evidence="3">
    <location>
        <begin position="279"/>
        <end position="336"/>
    </location>
</feature>
<organism evidence="4 5">
    <name type="scientific">Georgenia ruanii</name>
    <dbReference type="NCBI Taxonomy" id="348442"/>
    <lineage>
        <taxon>Bacteria</taxon>
        <taxon>Bacillati</taxon>
        <taxon>Actinomycetota</taxon>
        <taxon>Actinomycetes</taxon>
        <taxon>Micrococcales</taxon>
        <taxon>Bogoriellaceae</taxon>
        <taxon>Georgenia</taxon>
    </lineage>
</organism>
<evidence type="ECO:0000256" key="1">
    <source>
        <dbReference type="ARBA" id="ARBA00022553"/>
    </source>
</evidence>
<accession>A0A7J9UWN3</accession>
<dbReference type="SMART" id="SM00240">
    <property type="entry name" value="FHA"/>
    <property type="match status" value="1"/>
</dbReference>